<dbReference type="HOGENOM" id="CLU_2655220_0_0_1"/>
<evidence type="ECO:0000313" key="1">
    <source>
        <dbReference type="EMBL" id="KIK73133.1"/>
    </source>
</evidence>
<evidence type="ECO:0000313" key="2">
    <source>
        <dbReference type="Proteomes" id="UP000054538"/>
    </source>
</evidence>
<dbReference type="AlphaFoldDB" id="A0A0D0CCB3"/>
<dbReference type="EMBL" id="KN830072">
    <property type="protein sequence ID" value="KIK73133.1"/>
    <property type="molecule type" value="Genomic_DNA"/>
</dbReference>
<dbReference type="OrthoDB" id="2689747at2759"/>
<gene>
    <name evidence="1" type="ORF">PAXRUDRAFT_21193</name>
</gene>
<organism evidence="1 2">
    <name type="scientific">Paxillus rubicundulus Ve08.2h10</name>
    <dbReference type="NCBI Taxonomy" id="930991"/>
    <lineage>
        <taxon>Eukaryota</taxon>
        <taxon>Fungi</taxon>
        <taxon>Dikarya</taxon>
        <taxon>Basidiomycota</taxon>
        <taxon>Agaricomycotina</taxon>
        <taxon>Agaricomycetes</taxon>
        <taxon>Agaricomycetidae</taxon>
        <taxon>Boletales</taxon>
        <taxon>Paxilineae</taxon>
        <taxon>Paxillaceae</taxon>
        <taxon>Paxillus</taxon>
    </lineage>
</organism>
<accession>A0A0D0CCB3</accession>
<dbReference type="InParanoid" id="A0A0D0CCB3"/>
<protein>
    <submittedName>
        <fullName evidence="1">Uncharacterized protein</fullName>
    </submittedName>
</protein>
<proteinExistence type="predicted"/>
<dbReference type="Proteomes" id="UP000054538">
    <property type="component" value="Unassembled WGS sequence"/>
</dbReference>
<reference evidence="2" key="2">
    <citation type="submission" date="2015-01" db="EMBL/GenBank/DDBJ databases">
        <title>Evolutionary Origins and Diversification of the Mycorrhizal Mutualists.</title>
        <authorList>
            <consortium name="DOE Joint Genome Institute"/>
            <consortium name="Mycorrhizal Genomics Consortium"/>
            <person name="Kohler A."/>
            <person name="Kuo A."/>
            <person name="Nagy L.G."/>
            <person name="Floudas D."/>
            <person name="Copeland A."/>
            <person name="Barry K.W."/>
            <person name="Cichocki N."/>
            <person name="Veneault-Fourrey C."/>
            <person name="LaButti K."/>
            <person name="Lindquist E.A."/>
            <person name="Lipzen A."/>
            <person name="Lundell T."/>
            <person name="Morin E."/>
            <person name="Murat C."/>
            <person name="Riley R."/>
            <person name="Ohm R."/>
            <person name="Sun H."/>
            <person name="Tunlid A."/>
            <person name="Henrissat B."/>
            <person name="Grigoriev I.V."/>
            <person name="Hibbett D.S."/>
            <person name="Martin F."/>
        </authorList>
    </citation>
    <scope>NUCLEOTIDE SEQUENCE [LARGE SCALE GENOMIC DNA]</scope>
    <source>
        <strain evidence="2">Ve08.2h10</strain>
    </source>
</reference>
<keyword evidence="2" id="KW-1185">Reference proteome</keyword>
<sequence length="86" mass="10012">MFEADQIVWSMAKDYQNHRRFPIDIQQMAEALGLNESGTNEAREQALKERFLVEKDEELVCELTLLLNWTGVTMAWHLPGVLSEEF</sequence>
<reference evidence="1 2" key="1">
    <citation type="submission" date="2014-04" db="EMBL/GenBank/DDBJ databases">
        <authorList>
            <consortium name="DOE Joint Genome Institute"/>
            <person name="Kuo A."/>
            <person name="Kohler A."/>
            <person name="Jargeat P."/>
            <person name="Nagy L.G."/>
            <person name="Floudas D."/>
            <person name="Copeland A."/>
            <person name="Barry K.W."/>
            <person name="Cichocki N."/>
            <person name="Veneault-Fourrey C."/>
            <person name="LaButti K."/>
            <person name="Lindquist E.A."/>
            <person name="Lipzen A."/>
            <person name="Lundell T."/>
            <person name="Morin E."/>
            <person name="Murat C."/>
            <person name="Sun H."/>
            <person name="Tunlid A."/>
            <person name="Henrissat B."/>
            <person name="Grigoriev I.V."/>
            <person name="Hibbett D.S."/>
            <person name="Martin F."/>
            <person name="Nordberg H.P."/>
            <person name="Cantor M.N."/>
            <person name="Hua S.X."/>
        </authorList>
    </citation>
    <scope>NUCLEOTIDE SEQUENCE [LARGE SCALE GENOMIC DNA]</scope>
    <source>
        <strain evidence="1 2">Ve08.2h10</strain>
    </source>
</reference>
<name>A0A0D0CCB3_9AGAM</name>